<evidence type="ECO:0000256" key="3">
    <source>
        <dbReference type="ARBA" id="ARBA00022448"/>
    </source>
</evidence>
<proteinExistence type="inferred from homology"/>
<dbReference type="Gene3D" id="3.90.76.10">
    <property type="entry name" value="Dipeptide-binding Protein, Domain 1"/>
    <property type="match status" value="1"/>
</dbReference>
<evidence type="ECO:0000256" key="6">
    <source>
        <dbReference type="SAM" id="SignalP"/>
    </source>
</evidence>
<dbReference type="STRING" id="1291764.GCA_001311235_00801"/>
<dbReference type="GO" id="GO:0043190">
    <property type="term" value="C:ATP-binding cassette (ABC) transporter complex"/>
    <property type="evidence" value="ECO:0007669"/>
    <property type="project" value="InterPro"/>
</dbReference>
<dbReference type="Gene3D" id="3.40.190.10">
    <property type="entry name" value="Periplasmic binding protein-like II"/>
    <property type="match status" value="1"/>
</dbReference>
<sequence length="550" mass="60131">MKNKKIIGISVLSLLSIAVLAGCGKESTTQKNIKFSIPTDVSTLDSTIVTDQYSYDVIGNVEEGATRVDKNGDASMALAKSIDVSSDGKTYTINLKPGLKWSNGEALTAKDFVYAWQRAVDPATASQYAYLMGAVKNANSISEGKANKATLGIKADSDTKLTVSLEQPTPYFKFLLSEPVYYPVNQKAVDKYGKEYGTSSDKMVYSGPYMFKSTSGWTGSNKSFSIYKNPNYWDKSQVKSKQIDFQVITNANTGAQLYKQNQLDFSLLPTTDLITANKGQKGFTVFKQARTDYIEYNQSGKGASSSEAQKALANQKIREALNLATNREAVVENALPYSTAATSFVPAGMSKTADGQDFAKFAKQDYRYDAEKAKSLWEEGLKEVGLTNLTLSLEAAADLAPAKTTANYLQTSYEKTLPGLTINLKLVPFQQRLKDAQNGTFDMVLSGWGGDYAEPSTFLQLFVTGQSYNDGKFSSAKYDAAFKAASTAPDVLDQSKTDADYKKIEEALFEGSYINPIDFQASPALVNPNLKGFQFHSTGLTYDLKEAYIK</sequence>
<dbReference type="Gene3D" id="3.10.105.10">
    <property type="entry name" value="Dipeptide-binding Protein, Domain 3"/>
    <property type="match status" value="1"/>
</dbReference>
<dbReference type="AlphaFoldDB" id="A0A2A5RMV3"/>
<feature type="chain" id="PRO_5038446051" evidence="6">
    <location>
        <begin position="22"/>
        <end position="550"/>
    </location>
</feature>
<evidence type="ECO:0000256" key="1">
    <source>
        <dbReference type="ARBA" id="ARBA00004196"/>
    </source>
</evidence>
<protein>
    <submittedName>
        <fullName evidence="8">ABC transporter substrate-binding protein</fullName>
    </submittedName>
</protein>
<dbReference type="PIRSF" id="PIRSF002741">
    <property type="entry name" value="MppA"/>
    <property type="match status" value="1"/>
</dbReference>
<evidence type="ECO:0000259" key="7">
    <source>
        <dbReference type="Pfam" id="PF00496"/>
    </source>
</evidence>
<keyword evidence="4 6" id="KW-0732">Signal</keyword>
<keyword evidence="3" id="KW-0813">Transport</keyword>
<accession>A0A2A5RMV3</accession>
<comment type="subcellular location">
    <subcellularLocation>
        <location evidence="1">Cell envelope</location>
    </subcellularLocation>
</comment>
<dbReference type="GO" id="GO:0015833">
    <property type="term" value="P:peptide transport"/>
    <property type="evidence" value="ECO:0007669"/>
    <property type="project" value="UniProtKB-KW"/>
</dbReference>
<evidence type="ECO:0000256" key="2">
    <source>
        <dbReference type="ARBA" id="ARBA00005695"/>
    </source>
</evidence>
<evidence type="ECO:0000256" key="4">
    <source>
        <dbReference type="ARBA" id="ARBA00022729"/>
    </source>
</evidence>
<dbReference type="SUPFAM" id="SSF53850">
    <property type="entry name" value="Periplasmic binding protein-like II"/>
    <property type="match status" value="1"/>
</dbReference>
<evidence type="ECO:0000313" key="8">
    <source>
        <dbReference type="EMBL" id="PCS00682.1"/>
    </source>
</evidence>
<dbReference type="EMBL" id="JXJU01000003">
    <property type="protein sequence ID" value="PCS00682.1"/>
    <property type="molecule type" value="Genomic_DNA"/>
</dbReference>
<dbReference type="GO" id="GO:1904680">
    <property type="term" value="F:peptide transmembrane transporter activity"/>
    <property type="evidence" value="ECO:0007669"/>
    <property type="project" value="TreeGrafter"/>
</dbReference>
<dbReference type="FunFam" id="3.90.76.10:FF:000001">
    <property type="entry name" value="Oligopeptide ABC transporter substrate-binding protein"/>
    <property type="match status" value="1"/>
</dbReference>
<dbReference type="PANTHER" id="PTHR30290">
    <property type="entry name" value="PERIPLASMIC BINDING COMPONENT OF ABC TRANSPORTER"/>
    <property type="match status" value="1"/>
</dbReference>
<reference evidence="8 9" key="1">
    <citation type="submission" date="2014-12" db="EMBL/GenBank/DDBJ databases">
        <title>Draft genome sequences of 10 type strains of Lactococcus.</title>
        <authorList>
            <person name="Sun Z."/>
            <person name="Zhong Z."/>
            <person name="Liu W."/>
            <person name="Zhang W."/>
            <person name="Zhang H."/>
        </authorList>
    </citation>
    <scope>NUCLEOTIDE SEQUENCE [LARGE SCALE GENOMIC DNA]</scope>
    <source>
        <strain evidence="8 9">JCM 16395</strain>
    </source>
</reference>
<dbReference type="GO" id="GO:0030313">
    <property type="term" value="C:cell envelope"/>
    <property type="evidence" value="ECO:0007669"/>
    <property type="project" value="UniProtKB-SubCell"/>
</dbReference>
<dbReference type="InterPro" id="IPR030678">
    <property type="entry name" value="Peptide/Ni-bd"/>
</dbReference>
<dbReference type="InterPro" id="IPR000914">
    <property type="entry name" value="SBP_5_dom"/>
</dbReference>
<evidence type="ECO:0000256" key="5">
    <source>
        <dbReference type="ARBA" id="ARBA00022856"/>
    </source>
</evidence>
<dbReference type="Proteomes" id="UP000218181">
    <property type="component" value="Unassembled WGS sequence"/>
</dbReference>
<evidence type="ECO:0000313" key="9">
    <source>
        <dbReference type="Proteomes" id="UP000218181"/>
    </source>
</evidence>
<name>A0A2A5RMV3_9LACT</name>
<dbReference type="CDD" id="cd08504">
    <property type="entry name" value="PBP2_OppA"/>
    <property type="match status" value="1"/>
</dbReference>
<dbReference type="GO" id="GO:0042597">
    <property type="term" value="C:periplasmic space"/>
    <property type="evidence" value="ECO:0007669"/>
    <property type="project" value="UniProtKB-ARBA"/>
</dbReference>
<keyword evidence="9" id="KW-1185">Reference proteome</keyword>
<dbReference type="PANTHER" id="PTHR30290:SF10">
    <property type="entry name" value="PERIPLASMIC OLIGOPEPTIDE-BINDING PROTEIN-RELATED"/>
    <property type="match status" value="1"/>
</dbReference>
<feature type="signal peptide" evidence="6">
    <location>
        <begin position="1"/>
        <end position="21"/>
    </location>
</feature>
<organism evidence="8 9">
    <name type="scientific">Lactococcus fujiensis JCM 16395</name>
    <dbReference type="NCBI Taxonomy" id="1291764"/>
    <lineage>
        <taxon>Bacteria</taxon>
        <taxon>Bacillati</taxon>
        <taxon>Bacillota</taxon>
        <taxon>Bacilli</taxon>
        <taxon>Lactobacillales</taxon>
        <taxon>Streptococcaceae</taxon>
        <taxon>Lactococcus</taxon>
    </lineage>
</organism>
<dbReference type="RefSeq" id="WP_096817477.1">
    <property type="nucleotide sequence ID" value="NZ_JXJU01000003.1"/>
</dbReference>
<keyword evidence="5" id="KW-0653">Protein transport</keyword>
<gene>
    <name evidence="8" type="ORF">RT41_GL001064</name>
</gene>
<dbReference type="InterPro" id="IPR039424">
    <property type="entry name" value="SBP_5"/>
</dbReference>
<comment type="caution">
    <text evidence="8">The sequence shown here is derived from an EMBL/GenBank/DDBJ whole genome shotgun (WGS) entry which is preliminary data.</text>
</comment>
<comment type="similarity">
    <text evidence="2">Belongs to the bacterial solute-binding protein 5 family.</text>
</comment>
<keyword evidence="5" id="KW-0571">Peptide transport</keyword>
<feature type="domain" description="Solute-binding protein family 5" evidence="7">
    <location>
        <begin position="76"/>
        <end position="469"/>
    </location>
</feature>
<dbReference type="PROSITE" id="PS51257">
    <property type="entry name" value="PROKAR_LIPOPROTEIN"/>
    <property type="match status" value="1"/>
</dbReference>
<dbReference type="OrthoDB" id="403896at2"/>
<dbReference type="Pfam" id="PF00496">
    <property type="entry name" value="SBP_bac_5"/>
    <property type="match status" value="1"/>
</dbReference>